<keyword evidence="7" id="KW-1185">Reference proteome</keyword>
<keyword evidence="4" id="KW-0472">Membrane</keyword>
<feature type="domain" description="Exocyst complex component Sec8 N-terminal" evidence="5">
    <location>
        <begin position="20"/>
        <end position="94"/>
    </location>
</feature>
<dbReference type="EMBL" id="VEPZ02001271">
    <property type="protein sequence ID" value="KAE8683244.1"/>
    <property type="molecule type" value="Genomic_DNA"/>
</dbReference>
<dbReference type="Pfam" id="PF04048">
    <property type="entry name" value="Sec8_N"/>
    <property type="match status" value="1"/>
</dbReference>
<dbReference type="GO" id="GO:0006904">
    <property type="term" value="P:vesicle docking involved in exocytosis"/>
    <property type="evidence" value="ECO:0007669"/>
    <property type="project" value="InterPro"/>
</dbReference>
<evidence type="ECO:0000256" key="2">
    <source>
        <dbReference type="ARBA" id="ARBA00022483"/>
    </source>
</evidence>
<organism evidence="6 7">
    <name type="scientific">Hibiscus syriacus</name>
    <name type="common">Rose of Sharon</name>
    <dbReference type="NCBI Taxonomy" id="106335"/>
    <lineage>
        <taxon>Eukaryota</taxon>
        <taxon>Viridiplantae</taxon>
        <taxon>Streptophyta</taxon>
        <taxon>Embryophyta</taxon>
        <taxon>Tracheophyta</taxon>
        <taxon>Spermatophyta</taxon>
        <taxon>Magnoliopsida</taxon>
        <taxon>eudicotyledons</taxon>
        <taxon>Gunneridae</taxon>
        <taxon>Pentapetalae</taxon>
        <taxon>rosids</taxon>
        <taxon>malvids</taxon>
        <taxon>Malvales</taxon>
        <taxon>Malvaceae</taxon>
        <taxon>Malvoideae</taxon>
        <taxon>Hibiscus</taxon>
    </lineage>
</organism>
<keyword evidence="3" id="KW-0653">Protein transport</keyword>
<evidence type="ECO:0000256" key="3">
    <source>
        <dbReference type="RuleBase" id="RU367079"/>
    </source>
</evidence>
<evidence type="ECO:0000313" key="7">
    <source>
        <dbReference type="Proteomes" id="UP000436088"/>
    </source>
</evidence>
<evidence type="ECO:0000256" key="4">
    <source>
        <dbReference type="SAM" id="Phobius"/>
    </source>
</evidence>
<accession>A0A6A2YUS7</accession>
<name>A0A6A2YUS7_HIBSY</name>
<dbReference type="InterPro" id="IPR007191">
    <property type="entry name" value="Sec8_exocyst_N"/>
</dbReference>
<keyword evidence="4" id="KW-0812">Transmembrane</keyword>
<dbReference type="GO" id="GO:0090522">
    <property type="term" value="P:vesicle tethering involved in exocytosis"/>
    <property type="evidence" value="ECO:0007669"/>
    <property type="project" value="UniProtKB-UniRule"/>
</dbReference>
<dbReference type="AlphaFoldDB" id="A0A6A2YUS7"/>
<dbReference type="GO" id="GO:0015031">
    <property type="term" value="P:protein transport"/>
    <property type="evidence" value="ECO:0007669"/>
    <property type="project" value="UniProtKB-KW"/>
</dbReference>
<reference evidence="6" key="1">
    <citation type="submission" date="2019-09" db="EMBL/GenBank/DDBJ databases">
        <title>Draft genome information of white flower Hibiscus syriacus.</title>
        <authorList>
            <person name="Kim Y.-M."/>
        </authorList>
    </citation>
    <scope>NUCLEOTIDE SEQUENCE [LARGE SCALE GENOMIC DNA]</scope>
    <source>
        <strain evidence="6">YM2019G1</strain>
    </source>
</reference>
<protein>
    <recommendedName>
        <fullName evidence="3">Exocyst complex component Sec8</fullName>
    </recommendedName>
</protein>
<dbReference type="GO" id="GO:0000145">
    <property type="term" value="C:exocyst"/>
    <property type="evidence" value="ECO:0007669"/>
    <property type="project" value="UniProtKB-UniRule"/>
</dbReference>
<evidence type="ECO:0000259" key="5">
    <source>
        <dbReference type="Pfam" id="PF04048"/>
    </source>
</evidence>
<keyword evidence="2 3" id="KW-0268">Exocytosis</keyword>
<dbReference type="InterPro" id="IPR039682">
    <property type="entry name" value="Sec8/EXOC4"/>
</dbReference>
<dbReference type="GO" id="GO:0006893">
    <property type="term" value="P:Golgi to plasma membrane transport"/>
    <property type="evidence" value="ECO:0007669"/>
    <property type="project" value="TreeGrafter"/>
</dbReference>
<proteinExistence type="inferred from homology"/>
<dbReference type="PANTHER" id="PTHR14146:SF0">
    <property type="entry name" value="EXOCYST COMPLEX COMPONENT 4"/>
    <property type="match status" value="1"/>
</dbReference>
<dbReference type="Proteomes" id="UP000436088">
    <property type="component" value="Unassembled WGS sequence"/>
</dbReference>
<sequence>MLYLNCVIILICGENFDEHLREELLRVEDCWNAQRFDSLPHVVRILTSRNREGELEILKEQIDVVEEVVDEVVHTYHGGFNKAIQNYSQVLLYILLRSLNGDHPRKEFPRACALKMIHLPGLILMNSRMQQFDLLPFLVGCCISLLGVLGWWHDVQSKGD</sequence>
<comment type="function">
    <text evidence="3">Component of the exocyst complex involved in the docking of exocytic vesicles with fusion sites on the plasma membrane.</text>
</comment>
<keyword evidence="1 3" id="KW-0813">Transport</keyword>
<comment type="caution">
    <text evidence="6">The sequence shown here is derived from an EMBL/GenBank/DDBJ whole genome shotgun (WGS) entry which is preliminary data.</text>
</comment>
<gene>
    <name evidence="6" type="ORF">F3Y22_tig00111213pilonHSYRG00571</name>
</gene>
<dbReference type="GO" id="GO:0006612">
    <property type="term" value="P:protein targeting to membrane"/>
    <property type="evidence" value="ECO:0007669"/>
    <property type="project" value="UniProtKB-UniRule"/>
</dbReference>
<dbReference type="PANTHER" id="PTHR14146">
    <property type="entry name" value="EXOCYST COMPLEX COMPONENT 4"/>
    <property type="match status" value="1"/>
</dbReference>
<evidence type="ECO:0000256" key="1">
    <source>
        <dbReference type="ARBA" id="ARBA00022448"/>
    </source>
</evidence>
<keyword evidence="4" id="KW-1133">Transmembrane helix</keyword>
<comment type="similarity">
    <text evidence="3">Belongs to the SEC8 family.</text>
</comment>
<evidence type="ECO:0000313" key="6">
    <source>
        <dbReference type="EMBL" id="KAE8683244.1"/>
    </source>
</evidence>
<feature type="transmembrane region" description="Helical" evidence="4">
    <location>
        <begin position="134"/>
        <end position="152"/>
    </location>
</feature>